<reference evidence="3 4" key="1">
    <citation type="submission" date="2022-01" db="EMBL/GenBank/DDBJ databases">
        <title>Desulfofustis limnae sp. nov., a novel mesophilic sulfate-reducing bacterium isolated from marsh soil.</title>
        <authorList>
            <person name="Watanabe M."/>
            <person name="Takahashi A."/>
            <person name="Kojima H."/>
            <person name="Fukui M."/>
        </authorList>
    </citation>
    <scope>NUCLEOTIDE SEQUENCE [LARGE SCALE GENOMIC DNA]</scope>
    <source>
        <strain evidence="3 4">PPLL</strain>
    </source>
</reference>
<name>A0ABN6M732_9BACT</name>
<evidence type="ECO:0000313" key="3">
    <source>
        <dbReference type="EMBL" id="BDD88045.1"/>
    </source>
</evidence>
<feature type="transmembrane region" description="Helical" evidence="2">
    <location>
        <begin position="118"/>
        <end position="139"/>
    </location>
</feature>
<protein>
    <recommendedName>
        <fullName evidence="5">Helix-turn-helix domain-containing protein</fullName>
    </recommendedName>
</protein>
<dbReference type="Gene3D" id="1.10.260.40">
    <property type="entry name" value="lambda repressor-like DNA-binding domains"/>
    <property type="match status" value="1"/>
</dbReference>
<dbReference type="InterPro" id="IPR050400">
    <property type="entry name" value="Bact_Cytoskel_RodZ"/>
</dbReference>
<keyword evidence="4" id="KW-1185">Reference proteome</keyword>
<dbReference type="Proteomes" id="UP000830055">
    <property type="component" value="Chromosome"/>
</dbReference>
<organism evidence="3 4">
    <name type="scientific">Desulfofustis limnaeus</name>
    <dbReference type="NCBI Taxonomy" id="2740163"/>
    <lineage>
        <taxon>Bacteria</taxon>
        <taxon>Pseudomonadati</taxon>
        <taxon>Thermodesulfobacteriota</taxon>
        <taxon>Desulfobulbia</taxon>
        <taxon>Desulfobulbales</taxon>
        <taxon>Desulfocapsaceae</taxon>
        <taxon>Desulfofustis</taxon>
    </lineage>
</organism>
<accession>A0ABN6M732</accession>
<feature type="region of interest" description="Disordered" evidence="1">
    <location>
        <begin position="156"/>
        <end position="205"/>
    </location>
</feature>
<evidence type="ECO:0000313" key="4">
    <source>
        <dbReference type="Proteomes" id="UP000830055"/>
    </source>
</evidence>
<dbReference type="InterPro" id="IPR010982">
    <property type="entry name" value="Lambda_DNA-bd_dom_sf"/>
</dbReference>
<keyword evidence="2" id="KW-0472">Membrane</keyword>
<feature type="compositionally biased region" description="Low complexity" evidence="1">
    <location>
        <begin position="156"/>
        <end position="179"/>
    </location>
</feature>
<keyword evidence="2" id="KW-1133">Transmembrane helix</keyword>
<feature type="compositionally biased region" description="Pro residues" evidence="1">
    <location>
        <begin position="192"/>
        <end position="203"/>
    </location>
</feature>
<gene>
    <name evidence="3" type="ORF">DPPLL_24100</name>
</gene>
<evidence type="ECO:0000256" key="1">
    <source>
        <dbReference type="SAM" id="MobiDB-lite"/>
    </source>
</evidence>
<evidence type="ECO:0000256" key="2">
    <source>
        <dbReference type="SAM" id="Phobius"/>
    </source>
</evidence>
<evidence type="ECO:0008006" key="5">
    <source>
        <dbReference type="Google" id="ProtNLM"/>
    </source>
</evidence>
<proteinExistence type="predicted"/>
<dbReference type="PANTHER" id="PTHR34475:SF1">
    <property type="entry name" value="CYTOSKELETON PROTEIN RODZ"/>
    <property type="match status" value="1"/>
</dbReference>
<keyword evidence="2" id="KW-0812">Transmembrane</keyword>
<dbReference type="Pfam" id="PF13413">
    <property type="entry name" value="HTH_25"/>
    <property type="match status" value="1"/>
</dbReference>
<dbReference type="EMBL" id="AP025516">
    <property type="protein sequence ID" value="BDD88045.1"/>
    <property type="molecule type" value="Genomic_DNA"/>
</dbReference>
<dbReference type="RefSeq" id="WP_284151435.1">
    <property type="nucleotide sequence ID" value="NZ_AP025516.1"/>
</dbReference>
<sequence>MDDRIDMSGHESTGALLRTIRLERSLEISDVAQETRITPDIIRAMEADDYSSLPALAFARGFYGLYATTLGLDPDKIVQRFLEEYRKAEAIPKASGLTPPQWQGRSVGSMASPPSHSFGTYLGIGLLLLLAVLAVISWYTGYNPASQASKWLRGFQDPPAQQSLPADQAQQPAAQGPSQVSPPPSVSSEPAIPIPEPLPPPETQQPVAEGYRYLLVVEFIDTTSMSITVDENPPETVTLAGGTIKTWQASESITLEMPPAAAVRLFLNGIALPLPPASDGTISLTIPEYLLD</sequence>
<dbReference type="PANTHER" id="PTHR34475">
    <property type="match status" value="1"/>
</dbReference>